<dbReference type="GO" id="GO:0032259">
    <property type="term" value="P:methylation"/>
    <property type="evidence" value="ECO:0007669"/>
    <property type="project" value="UniProtKB-KW"/>
</dbReference>
<gene>
    <name evidence="7" type="primary">sdmt</name>
    <name evidence="7" type="ordered locus">PMT_0551</name>
</gene>
<evidence type="ECO:0000256" key="5">
    <source>
        <dbReference type="ARBA" id="ARBA00060542"/>
    </source>
</evidence>
<dbReference type="eggNOG" id="COG2230">
    <property type="taxonomic scope" value="Bacteria"/>
</dbReference>
<comment type="pathway">
    <text evidence="5">Amine and polyamine biosynthesis; betaine biosynthesis via glycine pathway; betaine from glycine: step 3/3.</text>
</comment>
<dbReference type="EMBL" id="BX548175">
    <property type="protein sequence ID" value="CAE20726.1"/>
    <property type="molecule type" value="Genomic_DNA"/>
</dbReference>
<feature type="domain" description="Methyltransferase type 11" evidence="6">
    <location>
        <begin position="68"/>
        <end position="166"/>
    </location>
</feature>
<name>Q7V823_PROMM</name>
<dbReference type="CDD" id="cd02440">
    <property type="entry name" value="AdoMet_MTases"/>
    <property type="match status" value="1"/>
</dbReference>
<protein>
    <submittedName>
        <fullName evidence="7">Putative sarcosine-dimethylglycine methyltransferase</fullName>
    </submittedName>
</protein>
<sequence>MNSSSSTVAATYYDSSDADRFYAEIWGGEDIHIGLYETADQAIASASERTVQALMELATQPPAKGCVVDLGSGYGGAARRIAKQWQVNVHAVNISAVENMRHRDLNNAAGLAKLIEVHDASFEEVPLPDGIADVVWSQDAILHSGNRLQVMNEVSRLLKPGGVFVLTDPMACDGIEANALQPILDRIHLSDLASPDRYRTWAEASGMTRDVWQERTEMLVRHYTRVREELRRRHQELASVISTDYLSRMDAGLGHWIEGGSQGRLCWGLMRFTKH</sequence>
<dbReference type="PANTHER" id="PTHR44068">
    <property type="entry name" value="ZGC:194242"/>
    <property type="match status" value="1"/>
</dbReference>
<dbReference type="AlphaFoldDB" id="Q7V823"/>
<dbReference type="Proteomes" id="UP000001423">
    <property type="component" value="Chromosome"/>
</dbReference>
<dbReference type="GO" id="GO:0019286">
    <property type="term" value="P:glycine betaine biosynthetic process from glycine"/>
    <property type="evidence" value="ECO:0007669"/>
    <property type="project" value="UniProtKB-ARBA"/>
</dbReference>
<keyword evidence="4" id="KW-0949">S-adenosyl-L-methionine</keyword>
<keyword evidence="3 7" id="KW-0808">Transferase</keyword>
<dbReference type="FunFam" id="3.40.50.150:FF:000461">
    <property type="entry name" value="Sarcosine/dimethylglycine N-methyltransferase"/>
    <property type="match status" value="1"/>
</dbReference>
<dbReference type="InterPro" id="IPR050447">
    <property type="entry name" value="Erg6_SMT_methyltransf"/>
</dbReference>
<evidence type="ECO:0000256" key="4">
    <source>
        <dbReference type="ARBA" id="ARBA00022691"/>
    </source>
</evidence>
<dbReference type="RefSeq" id="WP_011129930.1">
    <property type="nucleotide sequence ID" value="NC_005071.1"/>
</dbReference>
<evidence type="ECO:0000313" key="7">
    <source>
        <dbReference type="EMBL" id="CAE20726.1"/>
    </source>
</evidence>
<organism evidence="7 8">
    <name type="scientific">Prochlorococcus marinus (strain MIT 9313)</name>
    <dbReference type="NCBI Taxonomy" id="74547"/>
    <lineage>
        <taxon>Bacteria</taxon>
        <taxon>Bacillati</taxon>
        <taxon>Cyanobacteriota</taxon>
        <taxon>Cyanophyceae</taxon>
        <taxon>Synechococcales</taxon>
        <taxon>Prochlorococcaceae</taxon>
        <taxon>Prochlorococcus</taxon>
    </lineage>
</organism>
<evidence type="ECO:0000259" key="6">
    <source>
        <dbReference type="Pfam" id="PF08241"/>
    </source>
</evidence>
<reference evidence="7 8" key="1">
    <citation type="journal article" date="2003" name="Nature">
        <title>Genome divergence in two Prochlorococcus ecotypes reflects oceanic niche differentiation.</title>
        <authorList>
            <person name="Rocap G."/>
            <person name="Larimer F.W."/>
            <person name="Lamerdin J.E."/>
            <person name="Malfatti S."/>
            <person name="Chain P."/>
            <person name="Ahlgren N.A."/>
            <person name="Arellano A."/>
            <person name="Coleman M."/>
            <person name="Hauser L."/>
            <person name="Hess W.R."/>
            <person name="Johnson Z.I."/>
            <person name="Land M.L."/>
            <person name="Lindell D."/>
            <person name="Post A.F."/>
            <person name="Regala W."/>
            <person name="Shah M."/>
            <person name="Shaw S.L."/>
            <person name="Steglich C."/>
            <person name="Sullivan M.B."/>
            <person name="Ting C.S."/>
            <person name="Tolonen A."/>
            <person name="Webb E.A."/>
            <person name="Zinser E.R."/>
            <person name="Chisholm S.W."/>
        </authorList>
    </citation>
    <scope>NUCLEOTIDE SEQUENCE [LARGE SCALE GENOMIC DNA]</scope>
    <source>
        <strain evidence="8">MIT 9313</strain>
    </source>
</reference>
<accession>Q7V823</accession>
<keyword evidence="8" id="KW-1185">Reference proteome</keyword>
<comment type="similarity">
    <text evidence="1">Belongs to the methyltransferase superfamily.</text>
</comment>
<dbReference type="Pfam" id="PF08241">
    <property type="entry name" value="Methyltransf_11"/>
    <property type="match status" value="1"/>
</dbReference>
<evidence type="ECO:0000256" key="3">
    <source>
        <dbReference type="ARBA" id="ARBA00022679"/>
    </source>
</evidence>
<keyword evidence="2 7" id="KW-0489">Methyltransferase</keyword>
<evidence type="ECO:0000313" key="8">
    <source>
        <dbReference type="Proteomes" id="UP000001423"/>
    </source>
</evidence>
<dbReference type="Gene3D" id="3.40.50.150">
    <property type="entry name" value="Vaccinia Virus protein VP39"/>
    <property type="match status" value="1"/>
</dbReference>
<evidence type="ECO:0000256" key="1">
    <source>
        <dbReference type="ARBA" id="ARBA00008361"/>
    </source>
</evidence>
<dbReference type="InterPro" id="IPR029063">
    <property type="entry name" value="SAM-dependent_MTases_sf"/>
</dbReference>
<dbReference type="GO" id="GO:0052729">
    <property type="term" value="F:dimethylglycine N-methyltransferase activity"/>
    <property type="evidence" value="ECO:0007669"/>
    <property type="project" value="UniProtKB-ARBA"/>
</dbReference>
<dbReference type="OrthoDB" id="529208at2"/>
<dbReference type="HOGENOM" id="CLU_039068_6_2_3"/>
<dbReference type="InterPro" id="IPR013216">
    <property type="entry name" value="Methyltransf_11"/>
</dbReference>
<dbReference type="PANTHER" id="PTHR44068:SF11">
    <property type="entry name" value="GERANYL DIPHOSPHATE 2-C-METHYLTRANSFERASE"/>
    <property type="match status" value="1"/>
</dbReference>
<dbReference type="SUPFAM" id="SSF53335">
    <property type="entry name" value="S-adenosyl-L-methionine-dependent methyltransferases"/>
    <property type="match status" value="1"/>
</dbReference>
<evidence type="ECO:0000256" key="2">
    <source>
        <dbReference type="ARBA" id="ARBA00022603"/>
    </source>
</evidence>
<proteinExistence type="inferred from homology"/>
<dbReference type="KEGG" id="pmt:PMT_0551"/>